<dbReference type="EMBL" id="LAZR01055801">
    <property type="protein sequence ID" value="KKK75579.1"/>
    <property type="molecule type" value="Genomic_DNA"/>
</dbReference>
<dbReference type="Pfam" id="PF08719">
    <property type="entry name" value="NADAR"/>
    <property type="match status" value="1"/>
</dbReference>
<dbReference type="InterPro" id="IPR012816">
    <property type="entry name" value="NADAR"/>
</dbReference>
<proteinExistence type="predicted"/>
<dbReference type="Gene3D" id="1.10.357.40">
    <property type="entry name" value="YbiA-like"/>
    <property type="match status" value="1"/>
</dbReference>
<protein>
    <recommendedName>
        <fullName evidence="1">NADAR domain-containing protein</fullName>
    </recommendedName>
</protein>
<dbReference type="CDD" id="cd15457">
    <property type="entry name" value="NADAR"/>
    <property type="match status" value="1"/>
</dbReference>
<organism evidence="2">
    <name type="scientific">marine sediment metagenome</name>
    <dbReference type="NCBI Taxonomy" id="412755"/>
    <lineage>
        <taxon>unclassified sequences</taxon>
        <taxon>metagenomes</taxon>
        <taxon>ecological metagenomes</taxon>
    </lineage>
</organism>
<comment type="caution">
    <text evidence="2">The sequence shown here is derived from an EMBL/GenBank/DDBJ whole genome shotgun (WGS) entry which is preliminary data.</text>
</comment>
<dbReference type="SUPFAM" id="SSF143990">
    <property type="entry name" value="YbiA-like"/>
    <property type="match status" value="1"/>
</dbReference>
<evidence type="ECO:0000259" key="1">
    <source>
        <dbReference type="Pfam" id="PF08719"/>
    </source>
</evidence>
<evidence type="ECO:0000313" key="2">
    <source>
        <dbReference type="EMBL" id="KKK75579.1"/>
    </source>
</evidence>
<dbReference type="InterPro" id="IPR037238">
    <property type="entry name" value="YbiA-like_sf"/>
</dbReference>
<name>A0A0F9AAR0_9ZZZZ</name>
<dbReference type="NCBIfam" id="TIGR02464">
    <property type="entry name" value="ribofla_fusion"/>
    <property type="match status" value="1"/>
</dbReference>
<feature type="domain" description="NADAR" evidence="1">
    <location>
        <begin position="11"/>
        <end position="139"/>
    </location>
</feature>
<dbReference type="AlphaFoldDB" id="A0A0F9AAR0"/>
<gene>
    <name evidence="2" type="ORF">LCGC14_2872320</name>
</gene>
<reference evidence="2" key="1">
    <citation type="journal article" date="2015" name="Nature">
        <title>Complex archaea that bridge the gap between prokaryotes and eukaryotes.</title>
        <authorList>
            <person name="Spang A."/>
            <person name="Saw J.H."/>
            <person name="Jorgensen S.L."/>
            <person name="Zaremba-Niedzwiedzka K."/>
            <person name="Martijn J."/>
            <person name="Lind A.E."/>
            <person name="van Eijk R."/>
            <person name="Schleper C."/>
            <person name="Guy L."/>
            <person name="Ettema T.J."/>
        </authorList>
    </citation>
    <scope>NUCLEOTIDE SEQUENCE</scope>
</reference>
<sequence>MVEVISSFRGEYWFLSNFCPCDIEWDRLRYRSVEHAFQAAKTFDNDRREEIQEARTPGEAKRLGRQVKLIENWEEIKDEIMYTLIHKKFESESLRAKLLNTGDIELIEGNNWGDTYWGVCSGIGQNKLGRILMEVRKEIERI</sequence>
<accession>A0A0F9AAR0</accession>